<gene>
    <name evidence="1" type="ORF">BcepSaruman_067</name>
</gene>
<dbReference type="Proteomes" id="UP000296455">
    <property type="component" value="Segment"/>
</dbReference>
<evidence type="ECO:0000313" key="1">
    <source>
        <dbReference type="EMBL" id="QBX06480.1"/>
    </source>
</evidence>
<accession>A0A4D5ZCU3</accession>
<name>A0A4D5ZCU3_9CAUD</name>
<keyword evidence="2" id="KW-1185">Reference proteome</keyword>
<proteinExistence type="predicted"/>
<dbReference type="EMBL" id="MK552140">
    <property type="protein sequence ID" value="QBX06480.1"/>
    <property type="molecule type" value="Genomic_DNA"/>
</dbReference>
<protein>
    <submittedName>
        <fullName evidence="1">Uncharacterized protein</fullName>
    </submittedName>
</protein>
<organism evidence="1 2">
    <name type="scientific">Burkholderia phage BcepSaruman</name>
    <dbReference type="NCBI Taxonomy" id="2530032"/>
    <lineage>
        <taxon>Viruses</taxon>
        <taxon>Duplodnaviria</taxon>
        <taxon>Heunggongvirae</taxon>
        <taxon>Uroviricota</taxon>
        <taxon>Caudoviricetes</taxon>
        <taxon>Sarumanvirus</taxon>
        <taxon>Sarumanvirus bcepsaruman</taxon>
    </lineage>
</organism>
<reference evidence="1 2" key="1">
    <citation type="submission" date="2019-02" db="EMBL/GenBank/DDBJ databases">
        <title>Complete genome sequence of Burkholderia cenocepacia phage BcepSaruman.</title>
        <authorList>
            <person name="Park K."/>
            <person name="Liu M."/>
            <person name="Gill J."/>
        </authorList>
    </citation>
    <scope>NUCLEOTIDE SEQUENCE [LARGE SCALE GENOMIC DNA]</scope>
</reference>
<evidence type="ECO:0000313" key="2">
    <source>
        <dbReference type="Proteomes" id="UP000296455"/>
    </source>
</evidence>
<sequence>MRNISYHTRLYSDNTRKVVGGSFGGAIDADTVNRLVQSHFTVVVKNSGTPVFVDREGREVTLYLSVDPRTTEKGARALKEWRAELARQAAEDERRQADEQAEIDRLMSGLSHAEIVRRLRGTE</sequence>